<dbReference type="KEGG" id="cama:F384_12595"/>
<dbReference type="RefSeq" id="WP_046483183.1">
    <property type="nucleotide sequence ID" value="NZ_CP011132.1"/>
</dbReference>
<name>A0A059VP01_CITAM</name>
<feature type="transmembrane region" description="Helical" evidence="1">
    <location>
        <begin position="96"/>
        <end position="113"/>
    </location>
</feature>
<reference evidence="3 4" key="1">
    <citation type="journal article" date="2013" name="Appl. Microbiol. Biotechnol.">
        <title>Glycerol assimilation and production of 1,3-propanediol by Citrobacter amalonaticus Y19.</title>
        <authorList>
            <person name="Ainala S.K."/>
            <person name="Ashok S."/>
            <person name="Ko Y."/>
            <person name="Park S."/>
        </authorList>
    </citation>
    <scope>NUCLEOTIDE SEQUENCE [LARGE SCALE GENOMIC DNA]</scope>
    <source>
        <strain evidence="3 4">Y19</strain>
    </source>
</reference>
<dbReference type="PIRSF" id="PIRSF016919">
    <property type="entry name" value="HupE_UreJ"/>
    <property type="match status" value="1"/>
</dbReference>
<feature type="transmembrane region" description="Helical" evidence="1">
    <location>
        <begin position="143"/>
        <end position="169"/>
    </location>
</feature>
<evidence type="ECO:0000313" key="4">
    <source>
        <dbReference type="Proteomes" id="UP000034085"/>
    </source>
</evidence>
<dbReference type="AlphaFoldDB" id="A0A059VP01"/>
<protein>
    <submittedName>
        <fullName evidence="3">Urease accessory protein UreJ</fullName>
    </submittedName>
</protein>
<dbReference type="HOGENOM" id="CLU_088877_0_1_6"/>
<feature type="chain" id="PRO_5001583195" evidence="2">
    <location>
        <begin position="23"/>
        <end position="196"/>
    </location>
</feature>
<dbReference type="Proteomes" id="UP000034085">
    <property type="component" value="Chromosome"/>
</dbReference>
<dbReference type="InterPro" id="IPR007038">
    <property type="entry name" value="HupE_UreJ"/>
</dbReference>
<keyword evidence="1" id="KW-0812">Transmembrane</keyword>
<keyword evidence="1" id="KW-1133">Transmembrane helix</keyword>
<dbReference type="OrthoDB" id="9808192at2"/>
<dbReference type="Pfam" id="PF04955">
    <property type="entry name" value="HupE_UreJ"/>
    <property type="match status" value="1"/>
</dbReference>
<organism evidence="3 4">
    <name type="scientific">Citrobacter amalonaticus Y19</name>
    <dbReference type="NCBI Taxonomy" id="1261127"/>
    <lineage>
        <taxon>Bacteria</taxon>
        <taxon>Pseudomonadati</taxon>
        <taxon>Pseudomonadota</taxon>
        <taxon>Gammaproteobacteria</taxon>
        <taxon>Enterobacterales</taxon>
        <taxon>Enterobacteriaceae</taxon>
        <taxon>Citrobacter</taxon>
    </lineage>
</organism>
<keyword evidence="2" id="KW-0732">Signal</keyword>
<feature type="signal peptide" evidence="2">
    <location>
        <begin position="1"/>
        <end position="22"/>
    </location>
</feature>
<feature type="transmembrane region" description="Helical" evidence="1">
    <location>
        <begin position="120"/>
        <end position="137"/>
    </location>
</feature>
<dbReference type="EMBL" id="CP011132">
    <property type="protein sequence ID" value="AHZ96934.1"/>
    <property type="molecule type" value="Genomic_DNA"/>
</dbReference>
<dbReference type="PATRIC" id="fig|1261127.3.peg.2634"/>
<feature type="transmembrane region" description="Helical" evidence="1">
    <location>
        <begin position="69"/>
        <end position="90"/>
    </location>
</feature>
<sequence length="196" mass="20072">MCINIRAAAVSVLALFPIMAFAHVGTDGGTHHVLSFTEGFIHPLTGMDHMVVMVLVGVWSAMNIRRWWLAPLAFSGLLLIGALVGMAGVTIAGTEYIVASSLLGIGAMVALQLKLREAAGALIIGAFAIFHGLAHGAELSHSAVALSGMVIATAGLHLIGLGIGSLVTFSSTRYQWSCVIGGSSSLLGIGLLAGVI</sequence>
<evidence type="ECO:0000256" key="2">
    <source>
        <dbReference type="SAM" id="SignalP"/>
    </source>
</evidence>
<evidence type="ECO:0000313" key="3">
    <source>
        <dbReference type="EMBL" id="AHZ96934.1"/>
    </source>
</evidence>
<evidence type="ECO:0000256" key="1">
    <source>
        <dbReference type="SAM" id="Phobius"/>
    </source>
</evidence>
<accession>A0A059VP01</accession>
<feature type="transmembrane region" description="Helical" evidence="1">
    <location>
        <begin position="176"/>
        <end position="195"/>
    </location>
</feature>
<gene>
    <name evidence="3" type="ORF">F384_12595</name>
</gene>
<proteinExistence type="predicted"/>
<keyword evidence="1" id="KW-0472">Membrane</keyword>
<feature type="transmembrane region" description="Helical" evidence="1">
    <location>
        <begin position="46"/>
        <end position="62"/>
    </location>
</feature>